<protein>
    <submittedName>
        <fullName evidence="1">Tol-like protein</fullName>
    </submittedName>
</protein>
<dbReference type="Pfam" id="PF06985">
    <property type="entry name" value="HET"/>
    <property type="match status" value="1"/>
</dbReference>
<gene>
    <name evidence="1" type="ORF">CI238_05641</name>
</gene>
<accession>A0A162P128</accession>
<evidence type="ECO:0000313" key="2">
    <source>
        <dbReference type="Proteomes" id="UP000076584"/>
    </source>
</evidence>
<evidence type="ECO:0000313" key="1">
    <source>
        <dbReference type="EMBL" id="KZL86543.1"/>
    </source>
</evidence>
<dbReference type="EMBL" id="LFIW01000409">
    <property type="protein sequence ID" value="KZL86543.1"/>
    <property type="molecule type" value="Genomic_DNA"/>
</dbReference>
<organism evidence="1 2">
    <name type="scientific">Colletotrichum incanum</name>
    <name type="common">Soybean anthracnose fungus</name>
    <dbReference type="NCBI Taxonomy" id="1573173"/>
    <lineage>
        <taxon>Eukaryota</taxon>
        <taxon>Fungi</taxon>
        <taxon>Dikarya</taxon>
        <taxon>Ascomycota</taxon>
        <taxon>Pezizomycotina</taxon>
        <taxon>Sordariomycetes</taxon>
        <taxon>Hypocreomycetidae</taxon>
        <taxon>Glomerellales</taxon>
        <taxon>Glomerellaceae</taxon>
        <taxon>Colletotrichum</taxon>
        <taxon>Colletotrichum spaethianum species complex</taxon>
    </lineage>
</organism>
<dbReference type="PANTHER" id="PTHR33112">
    <property type="entry name" value="DOMAIN PROTEIN, PUTATIVE-RELATED"/>
    <property type="match status" value="1"/>
</dbReference>
<sequence length="778" mass="88225">MSSATRINLGVLGGSSLCNGCLNVILDDSNDVFVESTALYDTHATLRHIGEGKSDMVRLWPACHWEDTLPDLPGLASSAQAGCGLCGFVREHVLRRAIEYHGSVFVNAGYIWGVDRDIFGSTANDEGLVFWRCEIYKSSPKEWLAALTFNIETSNDNLSKWLRIDEKRSPRLLSPENVEWIKSELLRCKTECGHAKEDISFLPTRLIDLGQTDQDDTRLVNTETLPDRTDADFKQVDYAALSYCWGPKEDAHQQLKTTRATLATHLKKISLESMSPVVRDAVITCRALGIRYLWVDALCIIQGDSDDWNRESLTMGRVYYCSTLTICPLASRSCLQGYLGPRPLGYDVKFQSTRRNDIQGAYTLYPSSDDRVSFWNRPSLMIDLDQAVWETRGWTFQENMLSTRLLFLGPGLWHLACENGAMSENSYFQGGSVVHGSLRPLVNMAHDSEPEDPDEASRRVRNAYARWDEIFQIQARLWSYREDLLPGIAGLAEECAIITNDTYLAGLWSKDLHHELIWEVVNPEIGDLKASLHQKRYARPYVAPSWSWASQTRKFELLPDRRYPLGVPQLSEQRSETQKIMTLSETLPSHVCAEFSIVQHHMDLQWRSQFGRLNSGSYIRVLAKLAVVPSDVIVEPRTDKHPPFGYFADGSGLCLFDWTVESTLVQRPGELQLLLVSSCCFQTNNWAKLQWLAGLRNTPEKSYAFPTPPAVLTDENYQKMERCSFCRSASSPRTAWGLVVYPAERHNSFYRVGIFLLFSEDPKLGIFGDVSKRQFDLI</sequence>
<proteinExistence type="predicted"/>
<comment type="caution">
    <text evidence="1">The sequence shown here is derived from an EMBL/GenBank/DDBJ whole genome shotgun (WGS) entry which is preliminary data.</text>
</comment>
<dbReference type="PANTHER" id="PTHR33112:SF16">
    <property type="entry name" value="HETEROKARYON INCOMPATIBILITY DOMAIN-CONTAINING PROTEIN"/>
    <property type="match status" value="1"/>
</dbReference>
<dbReference type="Proteomes" id="UP000076584">
    <property type="component" value="Unassembled WGS sequence"/>
</dbReference>
<keyword evidence="2" id="KW-1185">Reference proteome</keyword>
<dbReference type="STRING" id="1573173.A0A162P128"/>
<dbReference type="AlphaFoldDB" id="A0A162P128"/>
<dbReference type="InterPro" id="IPR010730">
    <property type="entry name" value="HET"/>
</dbReference>
<dbReference type="OrthoDB" id="4799382at2759"/>
<reference evidence="1 2" key="1">
    <citation type="submission" date="2015-06" db="EMBL/GenBank/DDBJ databases">
        <title>Survival trade-offs in plant roots during colonization by closely related pathogenic and mutualistic fungi.</title>
        <authorList>
            <person name="Hacquard S."/>
            <person name="Kracher B."/>
            <person name="Hiruma K."/>
            <person name="Weinman A."/>
            <person name="Muench P."/>
            <person name="Garrido Oter R."/>
            <person name="Ver Loren van Themaat E."/>
            <person name="Dallerey J.-F."/>
            <person name="Damm U."/>
            <person name="Henrissat B."/>
            <person name="Lespinet O."/>
            <person name="Thon M."/>
            <person name="Kemen E."/>
            <person name="McHardy A.C."/>
            <person name="Schulze-Lefert P."/>
            <person name="O'Connell R.J."/>
        </authorList>
    </citation>
    <scope>NUCLEOTIDE SEQUENCE [LARGE SCALE GENOMIC DNA]</scope>
    <source>
        <strain evidence="1 2">MAFF 238704</strain>
    </source>
</reference>
<name>A0A162P128_COLIC</name>